<keyword evidence="2" id="KW-0732">Signal</keyword>
<dbReference type="RefSeq" id="WP_264515999.1">
    <property type="nucleotide sequence ID" value="NZ_JAPDDR010000015.1"/>
</dbReference>
<feature type="signal peptide" evidence="2">
    <location>
        <begin position="1"/>
        <end position="20"/>
    </location>
</feature>
<sequence>MYILPRTILLLALGACLASAEIPGAGSQVRDWTSADGKTLSGRMLGIDDQSVTVQLAASGKPAKVPFTRLSAKDQAFIVETGWRLPKPWSKWPNDIKMGIADADVRLVSSDGRYVYHSPHFEFVSEAELAQTPARDIARMFETTYSLLKASPWGILAKPPKGERFKAELYANRESYIKAGGPPQSAGVYLLQKKVFMVPFETLGLKETPSGWQRSEEYSTKTLIHELTHMLMDDALMAMPTWLAEGCAEYMELMPMKIGTFSPGSHLAALKEHHSQQRNFDLLKTLTMSRETWDRGGIETSPSPPSRPDRFGPVITGRTGQTTMGLQEEILSLYEAGLLLTYYFIHFDGAGDAARLQRFISACVKNSERLEEHIKKGERYNEDVEAFKRHPEVTVLPDGRCQYPATMKPPSAPAWPYKGSPEQLHVEDLELLLDGRTPADLIEEIKLALEKAQIRYSPKAGRGDR</sequence>
<reference evidence="3" key="1">
    <citation type="submission" date="2022-10" db="EMBL/GenBank/DDBJ databases">
        <title>Luteolibacter sp. GHJ8, whole genome shotgun sequencing project.</title>
        <authorList>
            <person name="Zhao G."/>
            <person name="Shen L."/>
        </authorList>
    </citation>
    <scope>NUCLEOTIDE SEQUENCE</scope>
    <source>
        <strain evidence="3">GHJ8</strain>
    </source>
</reference>
<organism evidence="3 4">
    <name type="scientific">Luteolibacter rhizosphaerae</name>
    <dbReference type="NCBI Taxonomy" id="2989719"/>
    <lineage>
        <taxon>Bacteria</taxon>
        <taxon>Pseudomonadati</taxon>
        <taxon>Verrucomicrobiota</taxon>
        <taxon>Verrucomicrobiia</taxon>
        <taxon>Verrucomicrobiales</taxon>
        <taxon>Verrucomicrobiaceae</taxon>
        <taxon>Luteolibacter</taxon>
    </lineage>
</organism>
<evidence type="ECO:0008006" key="5">
    <source>
        <dbReference type="Google" id="ProtNLM"/>
    </source>
</evidence>
<name>A0ABT3G991_9BACT</name>
<feature type="chain" id="PRO_5045645883" description="SLA1 homology domain-containing protein" evidence="2">
    <location>
        <begin position="21"/>
        <end position="465"/>
    </location>
</feature>
<evidence type="ECO:0000256" key="1">
    <source>
        <dbReference type="SAM" id="MobiDB-lite"/>
    </source>
</evidence>
<dbReference type="Gene3D" id="2.30.30.700">
    <property type="entry name" value="SLA1 homology domain 1"/>
    <property type="match status" value="1"/>
</dbReference>
<gene>
    <name evidence="3" type="ORF">OJ996_22735</name>
</gene>
<evidence type="ECO:0000313" key="3">
    <source>
        <dbReference type="EMBL" id="MCW1916423.1"/>
    </source>
</evidence>
<dbReference type="EMBL" id="JAPDDR010000015">
    <property type="protein sequence ID" value="MCW1916423.1"/>
    <property type="molecule type" value="Genomic_DNA"/>
</dbReference>
<evidence type="ECO:0000313" key="4">
    <source>
        <dbReference type="Proteomes" id="UP001165653"/>
    </source>
</evidence>
<proteinExistence type="predicted"/>
<comment type="caution">
    <text evidence="3">The sequence shown here is derived from an EMBL/GenBank/DDBJ whole genome shotgun (WGS) entry which is preliminary data.</text>
</comment>
<keyword evidence="4" id="KW-1185">Reference proteome</keyword>
<dbReference type="Proteomes" id="UP001165653">
    <property type="component" value="Unassembled WGS sequence"/>
</dbReference>
<protein>
    <recommendedName>
        <fullName evidence="5">SLA1 homology domain-containing protein</fullName>
    </recommendedName>
</protein>
<feature type="region of interest" description="Disordered" evidence="1">
    <location>
        <begin position="294"/>
        <end position="313"/>
    </location>
</feature>
<accession>A0ABT3G991</accession>
<evidence type="ECO:0000256" key="2">
    <source>
        <dbReference type="SAM" id="SignalP"/>
    </source>
</evidence>